<evidence type="ECO:0000259" key="1">
    <source>
        <dbReference type="Pfam" id="PF13966"/>
    </source>
</evidence>
<feature type="domain" description="Reverse transcriptase zinc-binding" evidence="1">
    <location>
        <begin position="17"/>
        <end position="101"/>
    </location>
</feature>
<dbReference type="Proteomes" id="UP000015105">
    <property type="component" value="Chromosome 3D"/>
</dbReference>
<dbReference type="EnsemblPlants" id="AET3Gv20162300.1">
    <property type="protein sequence ID" value="AET3Gv20162300.1"/>
    <property type="gene ID" value="AET3Gv20162300"/>
</dbReference>
<name>A0A453DZ55_AEGTS</name>
<accession>A0A453DZ55</accession>
<dbReference type="AlphaFoldDB" id="A0A453DZ55"/>
<keyword evidence="3" id="KW-1185">Reference proteome</keyword>
<dbReference type="Gramene" id="AET3Gv20162300.1">
    <property type="protein sequence ID" value="AET3Gv20162300.1"/>
    <property type="gene ID" value="AET3Gv20162300"/>
</dbReference>
<dbReference type="Pfam" id="PF13966">
    <property type="entry name" value="zf-RVT"/>
    <property type="match status" value="1"/>
</dbReference>
<sequence>EHAEDSIIWKHTVSGEYTASSTYNAQFLSITRTNMCKPVWKTWAPPNVKFLVWLALQNRIWTADRLAKRGWPNCGPCPLCRRGLETVEHLFFGCRYTLRLWGLVKDWLQLVSLDVAVWANYRSVKDWWFDMVATQRIHRRAMSSLTMLVCKSIRDERNARVFRRNFAPPTILLRTI</sequence>
<evidence type="ECO:0000313" key="3">
    <source>
        <dbReference type="Proteomes" id="UP000015105"/>
    </source>
</evidence>
<reference evidence="2" key="4">
    <citation type="submission" date="2019-03" db="UniProtKB">
        <authorList>
            <consortium name="EnsemblPlants"/>
        </authorList>
    </citation>
    <scope>IDENTIFICATION</scope>
</reference>
<evidence type="ECO:0000313" key="2">
    <source>
        <dbReference type="EnsemblPlants" id="AET3Gv20162300.1"/>
    </source>
</evidence>
<reference evidence="2" key="3">
    <citation type="journal article" date="2017" name="Nature">
        <title>Genome sequence of the progenitor of the wheat D genome Aegilops tauschii.</title>
        <authorList>
            <person name="Luo M.C."/>
            <person name="Gu Y.Q."/>
            <person name="Puiu D."/>
            <person name="Wang H."/>
            <person name="Twardziok S.O."/>
            <person name="Deal K.R."/>
            <person name="Huo N."/>
            <person name="Zhu T."/>
            <person name="Wang L."/>
            <person name="Wang Y."/>
            <person name="McGuire P.E."/>
            <person name="Liu S."/>
            <person name="Long H."/>
            <person name="Ramasamy R.K."/>
            <person name="Rodriguez J.C."/>
            <person name="Van S.L."/>
            <person name="Yuan L."/>
            <person name="Wang Z."/>
            <person name="Xia Z."/>
            <person name="Xiao L."/>
            <person name="Anderson O.D."/>
            <person name="Ouyang S."/>
            <person name="Liang Y."/>
            <person name="Zimin A.V."/>
            <person name="Pertea G."/>
            <person name="Qi P."/>
            <person name="Bennetzen J.L."/>
            <person name="Dai X."/>
            <person name="Dawson M.W."/>
            <person name="Muller H.G."/>
            <person name="Kugler K."/>
            <person name="Rivarola-Duarte L."/>
            <person name="Spannagl M."/>
            <person name="Mayer K.F.X."/>
            <person name="Lu F.H."/>
            <person name="Bevan M.W."/>
            <person name="Leroy P."/>
            <person name="Li P."/>
            <person name="You F.M."/>
            <person name="Sun Q."/>
            <person name="Liu Z."/>
            <person name="Lyons E."/>
            <person name="Wicker T."/>
            <person name="Salzberg S.L."/>
            <person name="Devos K.M."/>
            <person name="Dvorak J."/>
        </authorList>
    </citation>
    <scope>NUCLEOTIDE SEQUENCE [LARGE SCALE GENOMIC DNA]</scope>
    <source>
        <strain evidence="2">cv. AL8/78</strain>
    </source>
</reference>
<reference evidence="3" key="2">
    <citation type="journal article" date="2017" name="Nat. Plants">
        <title>The Aegilops tauschii genome reveals multiple impacts of transposons.</title>
        <authorList>
            <person name="Zhao G."/>
            <person name="Zou C."/>
            <person name="Li K."/>
            <person name="Wang K."/>
            <person name="Li T."/>
            <person name="Gao L."/>
            <person name="Zhang X."/>
            <person name="Wang H."/>
            <person name="Yang Z."/>
            <person name="Liu X."/>
            <person name="Jiang W."/>
            <person name="Mao L."/>
            <person name="Kong X."/>
            <person name="Jiao Y."/>
            <person name="Jia J."/>
        </authorList>
    </citation>
    <scope>NUCLEOTIDE SEQUENCE [LARGE SCALE GENOMIC DNA]</scope>
    <source>
        <strain evidence="3">cv. AL8/78</strain>
    </source>
</reference>
<reference evidence="3" key="1">
    <citation type="journal article" date="2014" name="Science">
        <title>Ancient hybridizations among the ancestral genomes of bread wheat.</title>
        <authorList>
            <consortium name="International Wheat Genome Sequencing Consortium,"/>
            <person name="Marcussen T."/>
            <person name="Sandve S.R."/>
            <person name="Heier L."/>
            <person name="Spannagl M."/>
            <person name="Pfeifer M."/>
            <person name="Jakobsen K.S."/>
            <person name="Wulff B.B."/>
            <person name="Steuernagel B."/>
            <person name="Mayer K.F."/>
            <person name="Olsen O.A."/>
        </authorList>
    </citation>
    <scope>NUCLEOTIDE SEQUENCE [LARGE SCALE GENOMIC DNA]</scope>
    <source>
        <strain evidence="3">cv. AL8/78</strain>
    </source>
</reference>
<dbReference type="InterPro" id="IPR026960">
    <property type="entry name" value="RVT-Znf"/>
</dbReference>
<protein>
    <recommendedName>
        <fullName evidence="1">Reverse transcriptase zinc-binding domain-containing protein</fullName>
    </recommendedName>
</protein>
<dbReference type="STRING" id="200361.A0A453DZ55"/>
<reference evidence="2" key="5">
    <citation type="journal article" date="2021" name="G3 (Bethesda)">
        <title>Aegilops tauschii genome assembly Aet v5.0 features greater sequence contiguity and improved annotation.</title>
        <authorList>
            <person name="Wang L."/>
            <person name="Zhu T."/>
            <person name="Rodriguez J.C."/>
            <person name="Deal K.R."/>
            <person name="Dubcovsky J."/>
            <person name="McGuire P.E."/>
            <person name="Lux T."/>
            <person name="Spannagl M."/>
            <person name="Mayer K.F.X."/>
            <person name="Baldrich P."/>
            <person name="Meyers B.C."/>
            <person name="Huo N."/>
            <person name="Gu Y.Q."/>
            <person name="Zhou H."/>
            <person name="Devos K.M."/>
            <person name="Bennetzen J.L."/>
            <person name="Unver T."/>
            <person name="Budak H."/>
            <person name="Gulick P.J."/>
            <person name="Galiba G."/>
            <person name="Kalapos B."/>
            <person name="Nelson D.R."/>
            <person name="Li P."/>
            <person name="You F.M."/>
            <person name="Luo M.C."/>
            <person name="Dvorak J."/>
        </authorList>
    </citation>
    <scope>NUCLEOTIDE SEQUENCE [LARGE SCALE GENOMIC DNA]</scope>
    <source>
        <strain evidence="2">cv. AL8/78</strain>
    </source>
</reference>
<organism evidence="2 3">
    <name type="scientific">Aegilops tauschii subsp. strangulata</name>
    <name type="common">Goatgrass</name>
    <dbReference type="NCBI Taxonomy" id="200361"/>
    <lineage>
        <taxon>Eukaryota</taxon>
        <taxon>Viridiplantae</taxon>
        <taxon>Streptophyta</taxon>
        <taxon>Embryophyta</taxon>
        <taxon>Tracheophyta</taxon>
        <taxon>Spermatophyta</taxon>
        <taxon>Magnoliopsida</taxon>
        <taxon>Liliopsida</taxon>
        <taxon>Poales</taxon>
        <taxon>Poaceae</taxon>
        <taxon>BOP clade</taxon>
        <taxon>Pooideae</taxon>
        <taxon>Triticodae</taxon>
        <taxon>Triticeae</taxon>
        <taxon>Triticinae</taxon>
        <taxon>Aegilops</taxon>
    </lineage>
</organism>
<proteinExistence type="predicted"/>